<reference evidence="1 2" key="1">
    <citation type="journal article" date="2013" name="Nat. Genet.">
        <title>The high-quality draft genome of peach (Prunus persica) identifies unique patterns of genetic diversity, domestication and genome evolution.</title>
        <authorList>
            <consortium name="International Peach Genome Initiative"/>
            <person name="Verde I."/>
            <person name="Abbott A.G."/>
            <person name="Scalabrin S."/>
            <person name="Jung S."/>
            <person name="Shu S."/>
            <person name="Marroni F."/>
            <person name="Zhebentyayeva T."/>
            <person name="Dettori M.T."/>
            <person name="Grimwood J."/>
            <person name="Cattonaro F."/>
            <person name="Zuccolo A."/>
            <person name="Rossini L."/>
            <person name="Jenkins J."/>
            <person name="Vendramin E."/>
            <person name="Meisel L.A."/>
            <person name="Decroocq V."/>
            <person name="Sosinski B."/>
            <person name="Prochnik S."/>
            <person name="Mitros T."/>
            <person name="Policriti A."/>
            <person name="Cipriani G."/>
            <person name="Dondini L."/>
            <person name="Ficklin S."/>
            <person name="Goodstein D.M."/>
            <person name="Xuan P."/>
            <person name="Del Fabbro C."/>
            <person name="Aramini V."/>
            <person name="Copetti D."/>
            <person name="Gonzalez S."/>
            <person name="Horner D.S."/>
            <person name="Falchi R."/>
            <person name="Lucas S."/>
            <person name="Mica E."/>
            <person name="Maldonado J."/>
            <person name="Lazzari B."/>
            <person name="Bielenberg D."/>
            <person name="Pirona R."/>
            <person name="Miculan M."/>
            <person name="Barakat A."/>
            <person name="Testolin R."/>
            <person name="Stella A."/>
            <person name="Tartarini S."/>
            <person name="Tonutti P."/>
            <person name="Arus P."/>
            <person name="Orellana A."/>
            <person name="Wells C."/>
            <person name="Main D."/>
            <person name="Vizzotto G."/>
            <person name="Silva H."/>
            <person name="Salamini F."/>
            <person name="Schmutz J."/>
            <person name="Morgante M."/>
            <person name="Rokhsar D.S."/>
        </authorList>
    </citation>
    <scope>NUCLEOTIDE SEQUENCE [LARGE SCALE GENOMIC DNA]</scope>
    <source>
        <strain evidence="2">cv. Nemared</strain>
    </source>
</reference>
<dbReference type="EMBL" id="CM007655">
    <property type="protein sequence ID" value="ONI06069.1"/>
    <property type="molecule type" value="Genomic_DNA"/>
</dbReference>
<name>A0A251P3B8_PRUPE</name>
<evidence type="ECO:0000313" key="1">
    <source>
        <dbReference type="EMBL" id="ONI06069.1"/>
    </source>
</evidence>
<gene>
    <name evidence="1" type="ORF">PRUPE_5G038100</name>
</gene>
<sequence length="74" mass="8631">MVVFTHLSMSNYCSMYSNTAYFMIFFFSEKQLSLKSARAKRIGTMFIKNKSTKISYTRRIPSFISKLIPPPPHI</sequence>
<dbReference type="Proteomes" id="UP000006882">
    <property type="component" value="Chromosome G5"/>
</dbReference>
<proteinExistence type="predicted"/>
<accession>A0A251P3B8</accession>
<dbReference type="Gramene" id="ONI06069">
    <property type="protein sequence ID" value="ONI06069"/>
    <property type="gene ID" value="PRUPE_5G038100"/>
</dbReference>
<evidence type="ECO:0000313" key="2">
    <source>
        <dbReference type="Proteomes" id="UP000006882"/>
    </source>
</evidence>
<dbReference type="AlphaFoldDB" id="A0A251P3B8"/>
<organism evidence="1 2">
    <name type="scientific">Prunus persica</name>
    <name type="common">Peach</name>
    <name type="synonym">Amygdalus persica</name>
    <dbReference type="NCBI Taxonomy" id="3760"/>
    <lineage>
        <taxon>Eukaryota</taxon>
        <taxon>Viridiplantae</taxon>
        <taxon>Streptophyta</taxon>
        <taxon>Embryophyta</taxon>
        <taxon>Tracheophyta</taxon>
        <taxon>Spermatophyta</taxon>
        <taxon>Magnoliopsida</taxon>
        <taxon>eudicotyledons</taxon>
        <taxon>Gunneridae</taxon>
        <taxon>Pentapetalae</taxon>
        <taxon>rosids</taxon>
        <taxon>fabids</taxon>
        <taxon>Rosales</taxon>
        <taxon>Rosaceae</taxon>
        <taxon>Amygdaloideae</taxon>
        <taxon>Amygdaleae</taxon>
        <taxon>Prunus</taxon>
    </lineage>
</organism>
<protein>
    <submittedName>
        <fullName evidence="1">Uncharacterized protein</fullName>
    </submittedName>
</protein>
<keyword evidence="2" id="KW-1185">Reference proteome</keyword>